<evidence type="ECO:0000313" key="10">
    <source>
        <dbReference type="Proteomes" id="UP000199088"/>
    </source>
</evidence>
<dbReference type="PROSITE" id="PS00211">
    <property type="entry name" value="ABC_TRANSPORTER_1"/>
    <property type="match status" value="1"/>
</dbReference>
<dbReference type="InterPro" id="IPR027417">
    <property type="entry name" value="P-loop_NTPase"/>
</dbReference>
<evidence type="ECO:0000256" key="5">
    <source>
        <dbReference type="ARBA" id="ARBA00022741"/>
    </source>
</evidence>
<dbReference type="SUPFAM" id="SSF52540">
    <property type="entry name" value="P-loop containing nucleoside triphosphate hydrolases"/>
    <property type="match status" value="1"/>
</dbReference>
<dbReference type="PANTHER" id="PTHR43297">
    <property type="entry name" value="OLIGOPEPTIDE TRANSPORT ATP-BINDING PROTEIN APPD"/>
    <property type="match status" value="1"/>
</dbReference>
<dbReference type="Proteomes" id="UP000199088">
    <property type="component" value="Unassembled WGS sequence"/>
</dbReference>
<keyword evidence="3" id="KW-0813">Transport</keyword>
<sequence>MTTTVDPRPVLEVEGLSLSVPGHDGPVPLLADVGLVVRPGETVGLVGESGSGKSLTIRTALGLTPRRARTAGRVTVDGLDVLSAGRGELRELRRHTAAMVFQDPRASVNGSRTIGAHLVEGLRAGGVDRRQARARAVELLERVGIREPARAMRRHPGEFSGGMLQRVVIAGALSTNPRLLLADEPTTALDVTTQAEVVSLLTSMQAEAGMGMVFVTHDLTLAAAVCDRVVVMYAGRVVEVAAGDELFRSPAHPYTAALLDAHPGLHGPRAALRAVPGRPLALAETPSGCSFRDRCTEADDACAEEVPALRRHGGSDAACLRPGREAWA</sequence>
<protein>
    <submittedName>
        <fullName evidence="9">Oligopeptide/dipeptide ABC transporter, ATP-binding protein, C-terminal domain-containing protein</fullName>
    </submittedName>
</protein>
<dbReference type="PANTHER" id="PTHR43297:SF2">
    <property type="entry name" value="DIPEPTIDE TRANSPORT ATP-BINDING PROTEIN DPPD"/>
    <property type="match status" value="1"/>
</dbReference>
<dbReference type="InterPro" id="IPR003439">
    <property type="entry name" value="ABC_transporter-like_ATP-bd"/>
</dbReference>
<dbReference type="GO" id="GO:0005886">
    <property type="term" value="C:plasma membrane"/>
    <property type="evidence" value="ECO:0007669"/>
    <property type="project" value="UniProtKB-SubCell"/>
</dbReference>
<dbReference type="PROSITE" id="PS50893">
    <property type="entry name" value="ABC_TRANSPORTER_2"/>
    <property type="match status" value="1"/>
</dbReference>
<proteinExistence type="inferred from homology"/>
<accession>A0A1H0FW87</accession>
<dbReference type="NCBIfam" id="TIGR01727">
    <property type="entry name" value="oligo_HPY"/>
    <property type="match status" value="1"/>
</dbReference>
<dbReference type="GO" id="GO:0015833">
    <property type="term" value="P:peptide transport"/>
    <property type="evidence" value="ECO:0007669"/>
    <property type="project" value="InterPro"/>
</dbReference>
<dbReference type="InterPro" id="IPR017871">
    <property type="entry name" value="ABC_transporter-like_CS"/>
</dbReference>
<feature type="domain" description="ABC transporter" evidence="8">
    <location>
        <begin position="11"/>
        <end position="259"/>
    </location>
</feature>
<evidence type="ECO:0000256" key="6">
    <source>
        <dbReference type="ARBA" id="ARBA00022840"/>
    </source>
</evidence>
<keyword evidence="7" id="KW-0472">Membrane</keyword>
<evidence type="ECO:0000256" key="3">
    <source>
        <dbReference type="ARBA" id="ARBA00022448"/>
    </source>
</evidence>
<evidence type="ECO:0000256" key="1">
    <source>
        <dbReference type="ARBA" id="ARBA00004202"/>
    </source>
</evidence>
<dbReference type="STRING" id="1052260.SAMN05660199_01048"/>
<dbReference type="InterPro" id="IPR013563">
    <property type="entry name" value="Oligopep_ABC_C"/>
</dbReference>
<dbReference type="InterPro" id="IPR003593">
    <property type="entry name" value="AAA+_ATPase"/>
</dbReference>
<dbReference type="Pfam" id="PF00005">
    <property type="entry name" value="ABC_tran"/>
    <property type="match status" value="1"/>
</dbReference>
<dbReference type="InterPro" id="IPR050388">
    <property type="entry name" value="ABC_Ni/Peptide_Import"/>
</dbReference>
<dbReference type="CDD" id="cd03257">
    <property type="entry name" value="ABC_NikE_OppD_transporters"/>
    <property type="match status" value="1"/>
</dbReference>
<evidence type="ECO:0000259" key="8">
    <source>
        <dbReference type="PROSITE" id="PS50893"/>
    </source>
</evidence>
<organism evidence="9 10">
    <name type="scientific">Klenkia soli</name>
    <dbReference type="NCBI Taxonomy" id="1052260"/>
    <lineage>
        <taxon>Bacteria</taxon>
        <taxon>Bacillati</taxon>
        <taxon>Actinomycetota</taxon>
        <taxon>Actinomycetes</taxon>
        <taxon>Geodermatophilales</taxon>
        <taxon>Geodermatophilaceae</taxon>
        <taxon>Klenkia</taxon>
    </lineage>
</organism>
<evidence type="ECO:0000313" key="9">
    <source>
        <dbReference type="EMBL" id="SDN98841.1"/>
    </source>
</evidence>
<dbReference type="RefSeq" id="WP_091240977.1">
    <property type="nucleotide sequence ID" value="NZ_FNIR01000003.1"/>
</dbReference>
<keyword evidence="5" id="KW-0547">Nucleotide-binding</keyword>
<dbReference type="AlphaFoldDB" id="A0A1H0FW87"/>
<dbReference type="GO" id="GO:0005524">
    <property type="term" value="F:ATP binding"/>
    <property type="evidence" value="ECO:0007669"/>
    <property type="project" value="UniProtKB-KW"/>
</dbReference>
<dbReference type="OrthoDB" id="8481147at2"/>
<reference evidence="10" key="1">
    <citation type="submission" date="2016-10" db="EMBL/GenBank/DDBJ databases">
        <authorList>
            <person name="Varghese N."/>
            <person name="Submissions S."/>
        </authorList>
    </citation>
    <scope>NUCLEOTIDE SEQUENCE [LARGE SCALE GENOMIC DNA]</scope>
    <source>
        <strain evidence="10">DSM 45843</strain>
    </source>
</reference>
<dbReference type="SMART" id="SM00382">
    <property type="entry name" value="AAA"/>
    <property type="match status" value="1"/>
</dbReference>
<comment type="subcellular location">
    <subcellularLocation>
        <location evidence="1">Cell membrane</location>
        <topology evidence="1">Peripheral membrane protein</topology>
    </subcellularLocation>
</comment>
<dbReference type="EMBL" id="FNIR01000003">
    <property type="protein sequence ID" value="SDN98841.1"/>
    <property type="molecule type" value="Genomic_DNA"/>
</dbReference>
<dbReference type="FunFam" id="3.40.50.300:FF:000016">
    <property type="entry name" value="Oligopeptide ABC transporter ATP-binding component"/>
    <property type="match status" value="1"/>
</dbReference>
<comment type="similarity">
    <text evidence="2">Belongs to the ABC transporter superfamily.</text>
</comment>
<evidence type="ECO:0000256" key="2">
    <source>
        <dbReference type="ARBA" id="ARBA00005417"/>
    </source>
</evidence>
<evidence type="ECO:0000256" key="7">
    <source>
        <dbReference type="ARBA" id="ARBA00023136"/>
    </source>
</evidence>
<dbReference type="Pfam" id="PF08352">
    <property type="entry name" value="oligo_HPY"/>
    <property type="match status" value="1"/>
</dbReference>
<keyword evidence="10" id="KW-1185">Reference proteome</keyword>
<dbReference type="GO" id="GO:0016887">
    <property type="term" value="F:ATP hydrolysis activity"/>
    <property type="evidence" value="ECO:0007669"/>
    <property type="project" value="InterPro"/>
</dbReference>
<dbReference type="Gene3D" id="3.40.50.300">
    <property type="entry name" value="P-loop containing nucleotide triphosphate hydrolases"/>
    <property type="match status" value="1"/>
</dbReference>
<gene>
    <name evidence="9" type="ORF">SAMN05660199_01048</name>
</gene>
<keyword evidence="4" id="KW-1003">Cell membrane</keyword>
<keyword evidence="6 9" id="KW-0067">ATP-binding</keyword>
<name>A0A1H0FW87_9ACTN</name>
<evidence type="ECO:0000256" key="4">
    <source>
        <dbReference type="ARBA" id="ARBA00022475"/>
    </source>
</evidence>